<dbReference type="GeneID" id="95552451"/>
<evidence type="ECO:0000313" key="1">
    <source>
        <dbReference type="EMBL" id="SMF06456.1"/>
    </source>
</evidence>
<dbReference type="Proteomes" id="UP000192911">
    <property type="component" value="Unassembled WGS sequence"/>
</dbReference>
<dbReference type="EMBL" id="FXAH01000002">
    <property type="protein sequence ID" value="SMF06456.1"/>
    <property type="molecule type" value="Genomic_DNA"/>
</dbReference>
<organism evidence="1 2">
    <name type="scientific">Trinickia caryophylli</name>
    <name type="common">Paraburkholderia caryophylli</name>
    <dbReference type="NCBI Taxonomy" id="28094"/>
    <lineage>
        <taxon>Bacteria</taxon>
        <taxon>Pseudomonadati</taxon>
        <taxon>Pseudomonadota</taxon>
        <taxon>Betaproteobacteria</taxon>
        <taxon>Burkholderiales</taxon>
        <taxon>Burkholderiaceae</taxon>
        <taxon>Trinickia</taxon>
    </lineage>
</organism>
<dbReference type="STRING" id="28094.SAMN06295900_102226"/>
<accession>A0A1X7D0M2</accession>
<sequence length="52" mass="6125">MNLIFALFQKISDFFASPHLPLDSDYSYQARHQEAERIRRMHATLFGVNLID</sequence>
<proteinExistence type="predicted"/>
<dbReference type="AlphaFoldDB" id="A0A1X7D0M2"/>
<gene>
    <name evidence="1" type="ORF">SAMN06295900_102226</name>
</gene>
<evidence type="ECO:0000313" key="2">
    <source>
        <dbReference type="Proteomes" id="UP000192911"/>
    </source>
</evidence>
<reference evidence="2" key="1">
    <citation type="submission" date="2017-04" db="EMBL/GenBank/DDBJ databases">
        <authorList>
            <person name="Varghese N."/>
            <person name="Submissions S."/>
        </authorList>
    </citation>
    <scope>NUCLEOTIDE SEQUENCE [LARGE SCALE GENOMIC DNA]</scope>
    <source>
        <strain evidence="2">Ballard 720</strain>
    </source>
</reference>
<name>A0A1X7D0M2_TRICW</name>
<dbReference type="RefSeq" id="WP_170151690.1">
    <property type="nucleotide sequence ID" value="NZ_BSQD01000002.1"/>
</dbReference>
<protein>
    <submittedName>
        <fullName evidence="1">Uncharacterized protein</fullName>
    </submittedName>
</protein>
<keyword evidence="2" id="KW-1185">Reference proteome</keyword>